<accession>A0A0E3SGF8</accession>
<evidence type="ECO:0000313" key="8">
    <source>
        <dbReference type="Proteomes" id="UP000033101"/>
    </source>
</evidence>
<evidence type="ECO:0000259" key="6">
    <source>
        <dbReference type="PROSITE" id="PS51900"/>
    </source>
</evidence>
<protein>
    <recommendedName>
        <fullName evidence="9">Tyr recombinase domain-containing protein</fullName>
    </recommendedName>
</protein>
<dbReference type="AlphaFoldDB" id="A0A0E3SGF8"/>
<name>A0A0E3SGF8_9EURY</name>
<evidence type="ECO:0000256" key="2">
    <source>
        <dbReference type="ARBA" id="ARBA00023125"/>
    </source>
</evidence>
<dbReference type="GO" id="GO:0003677">
    <property type="term" value="F:DNA binding"/>
    <property type="evidence" value="ECO:0007669"/>
    <property type="project" value="UniProtKB-UniRule"/>
</dbReference>
<organism evidence="7 8">
    <name type="scientific">Methanosarcina horonobensis HB-1 = JCM 15518</name>
    <dbReference type="NCBI Taxonomy" id="1434110"/>
    <lineage>
        <taxon>Archaea</taxon>
        <taxon>Methanobacteriati</taxon>
        <taxon>Methanobacteriota</taxon>
        <taxon>Stenosarchaea group</taxon>
        <taxon>Methanomicrobia</taxon>
        <taxon>Methanosarcinales</taxon>
        <taxon>Methanosarcinaceae</taxon>
        <taxon>Methanosarcina</taxon>
    </lineage>
</organism>
<dbReference type="InterPro" id="IPR044068">
    <property type="entry name" value="CB"/>
</dbReference>
<evidence type="ECO:0000256" key="3">
    <source>
        <dbReference type="ARBA" id="ARBA00023172"/>
    </source>
</evidence>
<dbReference type="RefSeq" id="WP_048139789.1">
    <property type="nucleotide sequence ID" value="NZ_CP009516.1"/>
</dbReference>
<dbReference type="Proteomes" id="UP000033101">
    <property type="component" value="Chromosome"/>
</dbReference>
<dbReference type="PROSITE" id="PS51900">
    <property type="entry name" value="CB"/>
    <property type="match status" value="1"/>
</dbReference>
<dbReference type="PROSITE" id="PS51898">
    <property type="entry name" value="TYR_RECOMBINASE"/>
    <property type="match status" value="1"/>
</dbReference>
<keyword evidence="3" id="KW-0233">DNA recombination</keyword>
<keyword evidence="8" id="KW-1185">Reference proteome</keyword>
<dbReference type="PANTHER" id="PTHR30349:SF41">
    <property type="entry name" value="INTEGRASE_RECOMBINASE PROTEIN MJ0367-RELATED"/>
    <property type="match status" value="1"/>
</dbReference>
<evidence type="ECO:0000256" key="1">
    <source>
        <dbReference type="ARBA" id="ARBA00022908"/>
    </source>
</evidence>
<dbReference type="GO" id="GO:0006310">
    <property type="term" value="P:DNA recombination"/>
    <property type="evidence" value="ECO:0007669"/>
    <property type="project" value="UniProtKB-KW"/>
</dbReference>
<dbReference type="HOGENOM" id="CLU_041884_1_0_2"/>
<dbReference type="Pfam" id="PF00589">
    <property type="entry name" value="Phage_integrase"/>
    <property type="match status" value="1"/>
</dbReference>
<feature type="domain" description="Tyr recombinase" evidence="5">
    <location>
        <begin position="116"/>
        <end position="332"/>
    </location>
</feature>
<dbReference type="SUPFAM" id="SSF56349">
    <property type="entry name" value="DNA breaking-rejoining enzymes"/>
    <property type="match status" value="1"/>
</dbReference>
<dbReference type="KEGG" id="mhor:MSHOH_2165"/>
<dbReference type="InterPro" id="IPR011010">
    <property type="entry name" value="DNA_brk_join_enz"/>
</dbReference>
<evidence type="ECO:0008006" key="9">
    <source>
        <dbReference type="Google" id="ProtNLM"/>
    </source>
</evidence>
<gene>
    <name evidence="7" type="ORF">MSHOH_2165</name>
</gene>
<keyword evidence="1" id="KW-0229">DNA integration</keyword>
<sequence length="415" mass="48809">MEIFELKKDKIISDWITLIDARPTTINNYIIGMRHYTEFREKTPKELLVEAQKDLKKVMSERKIKMDLVSFRKHLQERGLAPLSVKMYMTGVISFYNAFDIQIPKIKSKKAKGLQKNKDIPTKEDIQDCLKVSDVLETAILLVAASSGLAEQEIMNLRISDFRNGYDPETEITTLDLRRHKEDVDFITFLSPEASRAVNNYLEYRARTDDTKDERKIRHLEKQKVFSDDGYLFVKRKIPDKYLKNHDEEGRKFKHDSSMKMYREVSTKARKNTPKGDFNCIRSHNMRKYYNSALLNAGADSFFVEYTMGHTLDDTRAAYFRASPEKLREIYQKYVPYLTIQKELNFSESPEYKKLKTENEILARETVRATIENSEIQRMKDEMEKIKELGQNTTELLQLLIRSPEAIELMKKMKE</sequence>
<dbReference type="STRING" id="1434110.MSHOH_2165"/>
<dbReference type="PATRIC" id="fig|1434110.4.peg.2758"/>
<dbReference type="EMBL" id="CP009516">
    <property type="protein sequence ID" value="AKB78648.1"/>
    <property type="molecule type" value="Genomic_DNA"/>
</dbReference>
<dbReference type="GO" id="GO:0015074">
    <property type="term" value="P:DNA integration"/>
    <property type="evidence" value="ECO:0007669"/>
    <property type="project" value="UniProtKB-KW"/>
</dbReference>
<keyword evidence="2 4" id="KW-0238">DNA-binding</keyword>
<feature type="domain" description="Core-binding (CB)" evidence="6">
    <location>
        <begin position="6"/>
        <end position="100"/>
    </location>
</feature>
<evidence type="ECO:0000313" key="7">
    <source>
        <dbReference type="EMBL" id="AKB78648.1"/>
    </source>
</evidence>
<dbReference type="PANTHER" id="PTHR30349">
    <property type="entry name" value="PHAGE INTEGRASE-RELATED"/>
    <property type="match status" value="1"/>
</dbReference>
<dbReference type="InterPro" id="IPR002104">
    <property type="entry name" value="Integrase_catalytic"/>
</dbReference>
<dbReference type="Gene3D" id="1.10.443.10">
    <property type="entry name" value="Intergrase catalytic core"/>
    <property type="match status" value="1"/>
</dbReference>
<proteinExistence type="predicted"/>
<evidence type="ECO:0000259" key="5">
    <source>
        <dbReference type="PROSITE" id="PS51898"/>
    </source>
</evidence>
<dbReference type="InterPro" id="IPR013762">
    <property type="entry name" value="Integrase-like_cat_sf"/>
</dbReference>
<evidence type="ECO:0000256" key="4">
    <source>
        <dbReference type="PROSITE-ProRule" id="PRU01248"/>
    </source>
</evidence>
<reference evidence="7 8" key="1">
    <citation type="submission" date="2014-07" db="EMBL/GenBank/DDBJ databases">
        <title>Methanogenic archaea and the global carbon cycle.</title>
        <authorList>
            <person name="Henriksen J.R."/>
            <person name="Luke J."/>
            <person name="Reinhart S."/>
            <person name="Benedict M.N."/>
            <person name="Youngblut N.D."/>
            <person name="Metcalf M.E."/>
            <person name="Whitaker R.J."/>
            <person name="Metcalf W.W."/>
        </authorList>
    </citation>
    <scope>NUCLEOTIDE SEQUENCE [LARGE SCALE GENOMIC DNA]</scope>
    <source>
        <strain evidence="7 8">HB-1</strain>
    </source>
</reference>
<dbReference type="GeneID" id="24831414"/>
<dbReference type="InterPro" id="IPR050090">
    <property type="entry name" value="Tyrosine_recombinase_XerCD"/>
</dbReference>
<dbReference type="OrthoDB" id="142712at2157"/>